<feature type="signal peptide" evidence="1">
    <location>
        <begin position="1"/>
        <end position="20"/>
    </location>
</feature>
<accession>A0A1U7P3N6</accession>
<dbReference type="Proteomes" id="UP000186607">
    <property type="component" value="Unassembled WGS sequence"/>
</dbReference>
<reference evidence="2 3" key="1">
    <citation type="submission" date="2017-01" db="EMBL/GenBank/DDBJ databases">
        <title>Genome Analysis of Deinococcus marmoris KOPRI26562.</title>
        <authorList>
            <person name="Kim J.H."/>
            <person name="Oh H.-M."/>
        </authorList>
    </citation>
    <scope>NUCLEOTIDE SEQUENCE [LARGE SCALE GENOMIC DNA]</scope>
    <source>
        <strain evidence="2 3">KOPRI26562</strain>
    </source>
</reference>
<keyword evidence="1" id="KW-0732">Signal</keyword>
<dbReference type="EMBL" id="MSTI01000020">
    <property type="protein sequence ID" value="OLV19787.1"/>
    <property type="molecule type" value="Genomic_DNA"/>
</dbReference>
<comment type="caution">
    <text evidence="2">The sequence shown here is derived from an EMBL/GenBank/DDBJ whole genome shotgun (WGS) entry which is preliminary data.</text>
</comment>
<proteinExistence type="predicted"/>
<dbReference type="AlphaFoldDB" id="A0A1U7P3N6"/>
<dbReference type="OrthoDB" id="71225at2"/>
<dbReference type="RefSeq" id="WP_075830482.1">
    <property type="nucleotide sequence ID" value="NZ_MSTI01000020.1"/>
</dbReference>
<organism evidence="2 3">
    <name type="scientific">Deinococcus marmoris</name>
    <dbReference type="NCBI Taxonomy" id="249408"/>
    <lineage>
        <taxon>Bacteria</taxon>
        <taxon>Thermotogati</taxon>
        <taxon>Deinococcota</taxon>
        <taxon>Deinococci</taxon>
        <taxon>Deinococcales</taxon>
        <taxon>Deinococcaceae</taxon>
        <taxon>Deinococcus</taxon>
    </lineage>
</organism>
<keyword evidence="3" id="KW-1185">Reference proteome</keyword>
<evidence type="ECO:0000313" key="2">
    <source>
        <dbReference type="EMBL" id="OLV19787.1"/>
    </source>
</evidence>
<gene>
    <name evidence="2" type="ORF">BOO71_0001726</name>
</gene>
<name>A0A1U7P3N6_9DEIO</name>
<feature type="chain" id="PRO_5013160420" evidence="1">
    <location>
        <begin position="21"/>
        <end position="160"/>
    </location>
</feature>
<sequence>MNIKNVLTLTLLTTLTLASAQTMDNMNKDSMSKDSMSKGSMSMSMTGAPMLRFTEEKGMNMMMGHSNDLMIMAAPGMGKYTYNMMKGNSATLTFASKNAKALFNYYSKAIKSEGWKEDMNMAMGMMKDGTYSEAYVMGKYKLDLMTMTKGNMTVVTFKTH</sequence>
<evidence type="ECO:0000256" key="1">
    <source>
        <dbReference type="SAM" id="SignalP"/>
    </source>
</evidence>
<evidence type="ECO:0000313" key="3">
    <source>
        <dbReference type="Proteomes" id="UP000186607"/>
    </source>
</evidence>
<protein>
    <submittedName>
        <fullName evidence="2">Uncharacterized protein</fullName>
    </submittedName>
</protein>